<protein>
    <submittedName>
        <fullName evidence="1">Ribosomal RNA small subunit methyltransferase J</fullName>
        <ecNumber evidence="1">2.1.1.242</ecNumber>
    </submittedName>
</protein>
<sequence>MTVSPAPVEGIVTAAGTAAAPPGCPVLAAPPETGLYLHWDGEALALCRATPPRLRLVLDPAATSLGRRGRQASAGNEHIARACGLRGGGTPRIIDATAGAGRDAGLLAGLGAQVTMVERSPIVAALLSDALRRAGTAPATAPVAARLALVTGEAAAYLDSHTADIVYLDPMYDAGRRKALAGKEMQLLQALLGPDTDADALLDAARGAATQRVVVKRHRHAPPLAGRRPHHSLTGRSTRFDVYLPTG</sequence>
<evidence type="ECO:0000313" key="1">
    <source>
        <dbReference type="EMBL" id="QEA06694.1"/>
    </source>
</evidence>
<keyword evidence="1" id="KW-0489">Methyltransferase</keyword>
<dbReference type="InterPro" id="IPR029063">
    <property type="entry name" value="SAM-dependent_MTases_sf"/>
</dbReference>
<dbReference type="PANTHER" id="PTHR36112">
    <property type="entry name" value="RIBOSOMAL RNA SMALL SUBUNIT METHYLTRANSFERASE J"/>
    <property type="match status" value="1"/>
</dbReference>
<dbReference type="HAMAP" id="MF_01523">
    <property type="entry name" value="16SrRNA_methyltr_J"/>
    <property type="match status" value="1"/>
</dbReference>
<dbReference type="EC" id="2.1.1.242" evidence="1"/>
<keyword evidence="1" id="KW-0808">Transferase</keyword>
<dbReference type="CDD" id="cd02440">
    <property type="entry name" value="AdoMet_MTases"/>
    <property type="match status" value="1"/>
</dbReference>
<dbReference type="PANTHER" id="PTHR36112:SF1">
    <property type="entry name" value="RIBOSOMAL RNA SMALL SUBUNIT METHYLTRANSFERASE J"/>
    <property type="match status" value="1"/>
</dbReference>
<accession>A0A5B8RGS3</accession>
<dbReference type="Gene3D" id="3.40.50.150">
    <property type="entry name" value="Vaccinia Virus protein VP39"/>
    <property type="match status" value="1"/>
</dbReference>
<dbReference type="Pfam" id="PF04445">
    <property type="entry name" value="SAM_MT"/>
    <property type="match status" value="1"/>
</dbReference>
<dbReference type="SUPFAM" id="SSF53335">
    <property type="entry name" value="S-adenosyl-L-methionine-dependent methyltransferases"/>
    <property type="match status" value="1"/>
</dbReference>
<dbReference type="InterPro" id="IPR007536">
    <property type="entry name" value="16SrRNA_methylTrfase_J"/>
</dbReference>
<dbReference type="AlphaFoldDB" id="A0A5B8RGS3"/>
<dbReference type="EMBL" id="MN079162">
    <property type="protein sequence ID" value="QEA06694.1"/>
    <property type="molecule type" value="Genomic_DNA"/>
</dbReference>
<gene>
    <name evidence="1" type="primary">rsmJ</name>
    <name evidence="1" type="ORF">KBTEX_03034</name>
</gene>
<proteinExistence type="inferred from homology"/>
<organism evidence="1">
    <name type="scientific">uncultured organism</name>
    <dbReference type="NCBI Taxonomy" id="155900"/>
    <lineage>
        <taxon>unclassified sequences</taxon>
        <taxon>environmental samples</taxon>
    </lineage>
</organism>
<name>A0A5B8RGS3_9ZZZZ</name>
<dbReference type="GO" id="GO:0008990">
    <property type="term" value="F:rRNA (guanine-N2-)-methyltransferase activity"/>
    <property type="evidence" value="ECO:0007669"/>
    <property type="project" value="InterPro"/>
</dbReference>
<reference evidence="1" key="1">
    <citation type="submission" date="2019-06" db="EMBL/GenBank/DDBJ databases">
        <authorList>
            <person name="Murdoch R.W."/>
            <person name="Fathepure B."/>
        </authorList>
    </citation>
    <scope>NUCLEOTIDE SEQUENCE</scope>
</reference>